<keyword evidence="5" id="KW-0808">Transferase</keyword>
<gene>
    <name evidence="10" type="ORF">EV671_1004237</name>
</gene>
<dbReference type="CDD" id="cd06225">
    <property type="entry name" value="HAMP"/>
    <property type="match status" value="1"/>
</dbReference>
<keyword evidence="4" id="KW-0597">Phosphoprotein</keyword>
<evidence type="ECO:0000256" key="4">
    <source>
        <dbReference type="ARBA" id="ARBA00022553"/>
    </source>
</evidence>
<dbReference type="InterPro" id="IPR050351">
    <property type="entry name" value="BphY/WalK/GraS-like"/>
</dbReference>
<name>A0A4R3VE64_ROSSA</name>
<dbReference type="GO" id="GO:0000156">
    <property type="term" value="F:phosphorelay response regulator activity"/>
    <property type="evidence" value="ECO:0007669"/>
    <property type="project" value="TreeGrafter"/>
</dbReference>
<accession>A0A4R3VE64</accession>
<dbReference type="GO" id="GO:0007234">
    <property type="term" value="P:osmosensory signaling via phosphorelay pathway"/>
    <property type="evidence" value="ECO:0007669"/>
    <property type="project" value="TreeGrafter"/>
</dbReference>
<dbReference type="InterPro" id="IPR003661">
    <property type="entry name" value="HisK_dim/P_dom"/>
</dbReference>
<dbReference type="FunFam" id="3.30.565.10:FF:000006">
    <property type="entry name" value="Sensor histidine kinase WalK"/>
    <property type="match status" value="1"/>
</dbReference>
<evidence type="ECO:0000256" key="3">
    <source>
        <dbReference type="ARBA" id="ARBA00012438"/>
    </source>
</evidence>
<comment type="catalytic activity">
    <reaction evidence="1">
        <text>ATP + protein L-histidine = ADP + protein N-phospho-L-histidine.</text>
        <dbReference type="EC" id="2.7.13.3"/>
    </reaction>
</comment>
<dbReference type="EC" id="2.7.13.3" evidence="3"/>
<dbReference type="PANTHER" id="PTHR42878:SF15">
    <property type="entry name" value="BACTERIOPHYTOCHROME"/>
    <property type="match status" value="1"/>
</dbReference>
<dbReference type="EMBL" id="SMBU01000004">
    <property type="protein sequence ID" value="TCV02461.1"/>
    <property type="molecule type" value="Genomic_DNA"/>
</dbReference>
<dbReference type="Gene3D" id="3.30.565.10">
    <property type="entry name" value="Histidine kinase-like ATPase, C-terminal domain"/>
    <property type="match status" value="1"/>
</dbReference>
<dbReference type="GO" id="GO:0000155">
    <property type="term" value="F:phosphorelay sensor kinase activity"/>
    <property type="evidence" value="ECO:0007669"/>
    <property type="project" value="InterPro"/>
</dbReference>
<reference evidence="10 11" key="1">
    <citation type="submission" date="2019-03" db="EMBL/GenBank/DDBJ databases">
        <title>Genomic Encyclopedia of Type Strains, Phase IV (KMG-IV): sequencing the most valuable type-strain genomes for metagenomic binning, comparative biology and taxonomic classification.</title>
        <authorList>
            <person name="Goeker M."/>
        </authorList>
    </citation>
    <scope>NUCLEOTIDE SEQUENCE [LARGE SCALE GENOMIC DNA]</scope>
    <source>
        <strain evidence="10 11">DSM 654</strain>
    </source>
</reference>
<organism evidence="10 11">
    <name type="scientific">Roseateles saccharophilus</name>
    <name type="common">Pseudomonas saccharophila</name>
    <dbReference type="NCBI Taxonomy" id="304"/>
    <lineage>
        <taxon>Bacteria</taxon>
        <taxon>Pseudomonadati</taxon>
        <taxon>Pseudomonadota</taxon>
        <taxon>Betaproteobacteria</taxon>
        <taxon>Burkholderiales</taxon>
        <taxon>Sphaerotilaceae</taxon>
        <taxon>Roseateles</taxon>
    </lineage>
</organism>
<dbReference type="GO" id="GO:0005886">
    <property type="term" value="C:plasma membrane"/>
    <property type="evidence" value="ECO:0007669"/>
    <property type="project" value="UniProtKB-SubCell"/>
</dbReference>
<evidence type="ECO:0000256" key="5">
    <source>
        <dbReference type="ARBA" id="ARBA00022679"/>
    </source>
</evidence>
<evidence type="ECO:0000259" key="8">
    <source>
        <dbReference type="PROSITE" id="PS50109"/>
    </source>
</evidence>
<evidence type="ECO:0000256" key="2">
    <source>
        <dbReference type="ARBA" id="ARBA00004429"/>
    </source>
</evidence>
<dbReference type="PROSITE" id="PS50109">
    <property type="entry name" value="HIS_KIN"/>
    <property type="match status" value="1"/>
</dbReference>
<dbReference type="SMART" id="SM00304">
    <property type="entry name" value="HAMP"/>
    <property type="match status" value="1"/>
</dbReference>
<dbReference type="InterPro" id="IPR036097">
    <property type="entry name" value="HisK_dim/P_sf"/>
</dbReference>
<keyword evidence="7" id="KW-0812">Transmembrane</keyword>
<dbReference type="SUPFAM" id="SSF55874">
    <property type="entry name" value="ATPase domain of HSP90 chaperone/DNA topoisomerase II/histidine kinase"/>
    <property type="match status" value="1"/>
</dbReference>
<dbReference type="PANTHER" id="PTHR42878">
    <property type="entry name" value="TWO-COMPONENT HISTIDINE KINASE"/>
    <property type="match status" value="1"/>
</dbReference>
<evidence type="ECO:0000256" key="6">
    <source>
        <dbReference type="ARBA" id="ARBA00022777"/>
    </source>
</evidence>
<keyword evidence="7" id="KW-1133">Transmembrane helix</keyword>
<evidence type="ECO:0000259" key="9">
    <source>
        <dbReference type="PROSITE" id="PS50885"/>
    </source>
</evidence>
<keyword evidence="11" id="KW-1185">Reference proteome</keyword>
<dbReference type="InterPro" id="IPR003660">
    <property type="entry name" value="HAMP_dom"/>
</dbReference>
<feature type="domain" description="Histidine kinase" evidence="8">
    <location>
        <begin position="265"/>
        <end position="479"/>
    </location>
</feature>
<dbReference type="CDD" id="cd00082">
    <property type="entry name" value="HisKA"/>
    <property type="match status" value="1"/>
</dbReference>
<dbReference type="AlphaFoldDB" id="A0A4R3VE64"/>
<dbReference type="SUPFAM" id="SSF47384">
    <property type="entry name" value="Homodimeric domain of signal transducing histidine kinase"/>
    <property type="match status" value="1"/>
</dbReference>
<evidence type="ECO:0000256" key="1">
    <source>
        <dbReference type="ARBA" id="ARBA00000085"/>
    </source>
</evidence>
<sequence>MKISSKARIGAALMFGAMVLIAVSIGWANNQVRAAVEQRRYSAEIAGALNDMRMVTFEYMLNRRERARLQEQAVWQRLERLLRESPPHLNAASAETVADLRTQSEASHRLFGEVGPEPGAGVVDEIRHRFEIQLSSRLLILQQQSLVVAAQLIEDAGVRIDAAQRRVVLLTAAGLLLMAAITAAAVWISRRDVLHPIARLEQATREVAAGNLSFKLDVESTDELGEMARHFDEMTRTLHDSFGKLELSNRELASLNKELESFSYSVSHDLRSPLRSMDGFSLALLEDYGDRLDDEARDHLHRIRAASQRMGRLIDELLGLARVTRAELRMQKVDIGAIAREMAAAFDRAHPERSVRWEIDASIPVWGDKELIQIALQNLLDNAWKFTGKTADAVIRVGSRQEGADRVCFVSDNGAGFDMAYAERLFGAFQRLHHESEFPGTGVGLAIVQRVMRRHGWPLWAKASSGNGASFFFRIMEQTDERREQGHPAG</sequence>
<dbReference type="Proteomes" id="UP000295110">
    <property type="component" value="Unassembled WGS sequence"/>
</dbReference>
<dbReference type="RefSeq" id="WP_132570330.1">
    <property type="nucleotide sequence ID" value="NZ_CBCSGL010000001.1"/>
</dbReference>
<dbReference type="OrthoDB" id="8552871at2"/>
<feature type="domain" description="HAMP" evidence="9">
    <location>
        <begin position="191"/>
        <end position="243"/>
    </location>
</feature>
<dbReference type="InterPro" id="IPR003594">
    <property type="entry name" value="HATPase_dom"/>
</dbReference>
<dbReference type="InterPro" id="IPR005467">
    <property type="entry name" value="His_kinase_dom"/>
</dbReference>
<keyword evidence="7" id="KW-0472">Membrane</keyword>
<comment type="subcellular location">
    <subcellularLocation>
        <location evidence="2">Cell inner membrane</location>
        <topology evidence="2">Multi-pass membrane protein</topology>
    </subcellularLocation>
</comment>
<evidence type="ECO:0000313" key="10">
    <source>
        <dbReference type="EMBL" id="TCV02461.1"/>
    </source>
</evidence>
<dbReference type="GO" id="GO:0030295">
    <property type="term" value="F:protein kinase activator activity"/>
    <property type="evidence" value="ECO:0007669"/>
    <property type="project" value="TreeGrafter"/>
</dbReference>
<evidence type="ECO:0000313" key="11">
    <source>
        <dbReference type="Proteomes" id="UP000295110"/>
    </source>
</evidence>
<evidence type="ECO:0000256" key="7">
    <source>
        <dbReference type="SAM" id="Phobius"/>
    </source>
</evidence>
<dbReference type="SMART" id="SM00388">
    <property type="entry name" value="HisKA"/>
    <property type="match status" value="1"/>
</dbReference>
<dbReference type="Pfam" id="PF02518">
    <property type="entry name" value="HATPase_c"/>
    <property type="match status" value="1"/>
</dbReference>
<dbReference type="Pfam" id="PF00672">
    <property type="entry name" value="HAMP"/>
    <property type="match status" value="1"/>
</dbReference>
<dbReference type="Gene3D" id="1.10.287.130">
    <property type="match status" value="1"/>
</dbReference>
<dbReference type="PROSITE" id="PS50885">
    <property type="entry name" value="HAMP"/>
    <property type="match status" value="1"/>
</dbReference>
<keyword evidence="6" id="KW-0418">Kinase</keyword>
<dbReference type="Pfam" id="PF00512">
    <property type="entry name" value="HisKA"/>
    <property type="match status" value="1"/>
</dbReference>
<dbReference type="InterPro" id="IPR036890">
    <property type="entry name" value="HATPase_C_sf"/>
</dbReference>
<comment type="caution">
    <text evidence="10">The sequence shown here is derived from an EMBL/GenBank/DDBJ whole genome shotgun (WGS) entry which is preliminary data.</text>
</comment>
<dbReference type="PRINTS" id="PR00344">
    <property type="entry name" value="BCTRLSENSOR"/>
</dbReference>
<feature type="transmembrane region" description="Helical" evidence="7">
    <location>
        <begin position="167"/>
        <end position="189"/>
    </location>
</feature>
<dbReference type="Gene3D" id="6.10.340.10">
    <property type="match status" value="1"/>
</dbReference>
<protein>
    <recommendedName>
        <fullName evidence="3">histidine kinase</fullName>
        <ecNumber evidence="3">2.7.13.3</ecNumber>
    </recommendedName>
</protein>
<dbReference type="SMART" id="SM00387">
    <property type="entry name" value="HATPase_c"/>
    <property type="match status" value="1"/>
</dbReference>
<proteinExistence type="predicted"/>
<dbReference type="SUPFAM" id="SSF158472">
    <property type="entry name" value="HAMP domain-like"/>
    <property type="match status" value="1"/>
</dbReference>
<dbReference type="InterPro" id="IPR004358">
    <property type="entry name" value="Sig_transdc_His_kin-like_C"/>
</dbReference>